<accession>A0AAW1XRH6</accession>
<dbReference type="EMBL" id="JBEDUW010000003">
    <property type="protein sequence ID" value="KAK9938665.1"/>
    <property type="molecule type" value="Genomic_DNA"/>
</dbReference>
<evidence type="ECO:0000313" key="2">
    <source>
        <dbReference type="EMBL" id="KAK9938665.1"/>
    </source>
</evidence>
<feature type="compositionally biased region" description="Polar residues" evidence="1">
    <location>
        <begin position="68"/>
        <end position="83"/>
    </location>
</feature>
<feature type="compositionally biased region" description="Basic and acidic residues" evidence="1">
    <location>
        <begin position="142"/>
        <end position="152"/>
    </location>
</feature>
<feature type="compositionally biased region" description="Polar residues" evidence="1">
    <location>
        <begin position="153"/>
        <end position="162"/>
    </location>
</feature>
<dbReference type="PANTHER" id="PTHR34572">
    <property type="entry name" value="GOLGIN FAMILY A PROTEIN"/>
    <property type="match status" value="1"/>
</dbReference>
<feature type="compositionally biased region" description="Polar residues" evidence="1">
    <location>
        <begin position="50"/>
        <end position="59"/>
    </location>
</feature>
<feature type="compositionally biased region" description="Low complexity" evidence="1">
    <location>
        <begin position="1"/>
        <end position="14"/>
    </location>
</feature>
<sequence>MEGAGSRLSRASSRYGPATTVFSGPVRRWKKRWVHVPPSPSSVSSRSQSNGRNNDNTSRLLLCRWTPISPTTNSATAEPNSAGATEEPPRRKFRYTPVAVLEEQKKTVEKKVEDMEDVENTSDADQSPELSDQMYGKSNTDQVEKQETEELVKNQSGSQASSVSNLNLDLGLQGHSTNLDLMNKMKEAQMKTASSGGFWLR</sequence>
<evidence type="ECO:0000313" key="3">
    <source>
        <dbReference type="Proteomes" id="UP001457282"/>
    </source>
</evidence>
<proteinExistence type="predicted"/>
<keyword evidence="3" id="KW-1185">Reference proteome</keyword>
<protein>
    <submittedName>
        <fullName evidence="2">Uncharacterized protein</fullName>
    </submittedName>
</protein>
<dbReference type="AlphaFoldDB" id="A0AAW1XRH6"/>
<feature type="region of interest" description="Disordered" evidence="1">
    <location>
        <begin position="1"/>
        <end position="92"/>
    </location>
</feature>
<dbReference type="Proteomes" id="UP001457282">
    <property type="component" value="Unassembled WGS sequence"/>
</dbReference>
<feature type="compositionally biased region" description="Polar residues" evidence="1">
    <location>
        <begin position="123"/>
        <end position="141"/>
    </location>
</feature>
<feature type="region of interest" description="Disordered" evidence="1">
    <location>
        <begin position="106"/>
        <end position="162"/>
    </location>
</feature>
<name>A0AAW1XRH6_RUBAR</name>
<evidence type="ECO:0000256" key="1">
    <source>
        <dbReference type="SAM" id="MobiDB-lite"/>
    </source>
</evidence>
<comment type="caution">
    <text evidence="2">The sequence shown here is derived from an EMBL/GenBank/DDBJ whole genome shotgun (WGS) entry which is preliminary data.</text>
</comment>
<reference evidence="2 3" key="1">
    <citation type="journal article" date="2023" name="G3 (Bethesda)">
        <title>A chromosome-length genome assembly and annotation of blackberry (Rubus argutus, cv. 'Hillquist').</title>
        <authorList>
            <person name="Bruna T."/>
            <person name="Aryal R."/>
            <person name="Dudchenko O."/>
            <person name="Sargent D.J."/>
            <person name="Mead D."/>
            <person name="Buti M."/>
            <person name="Cavallini A."/>
            <person name="Hytonen T."/>
            <person name="Andres J."/>
            <person name="Pham M."/>
            <person name="Weisz D."/>
            <person name="Mascagni F."/>
            <person name="Usai G."/>
            <person name="Natali L."/>
            <person name="Bassil N."/>
            <person name="Fernandez G.E."/>
            <person name="Lomsadze A."/>
            <person name="Armour M."/>
            <person name="Olukolu B."/>
            <person name="Poorten T."/>
            <person name="Britton C."/>
            <person name="Davik J."/>
            <person name="Ashrafi H."/>
            <person name="Aiden E.L."/>
            <person name="Borodovsky M."/>
            <person name="Worthington M."/>
        </authorList>
    </citation>
    <scope>NUCLEOTIDE SEQUENCE [LARGE SCALE GENOMIC DNA]</scope>
    <source>
        <strain evidence="2">PI 553951</strain>
    </source>
</reference>
<gene>
    <name evidence="2" type="ORF">M0R45_015389</name>
</gene>
<dbReference type="PANTHER" id="PTHR34572:SF8">
    <property type="entry name" value="(RAPE) HYPOTHETICAL PROTEIN"/>
    <property type="match status" value="1"/>
</dbReference>
<organism evidence="2 3">
    <name type="scientific">Rubus argutus</name>
    <name type="common">Southern blackberry</name>
    <dbReference type="NCBI Taxonomy" id="59490"/>
    <lineage>
        <taxon>Eukaryota</taxon>
        <taxon>Viridiplantae</taxon>
        <taxon>Streptophyta</taxon>
        <taxon>Embryophyta</taxon>
        <taxon>Tracheophyta</taxon>
        <taxon>Spermatophyta</taxon>
        <taxon>Magnoliopsida</taxon>
        <taxon>eudicotyledons</taxon>
        <taxon>Gunneridae</taxon>
        <taxon>Pentapetalae</taxon>
        <taxon>rosids</taxon>
        <taxon>fabids</taxon>
        <taxon>Rosales</taxon>
        <taxon>Rosaceae</taxon>
        <taxon>Rosoideae</taxon>
        <taxon>Rosoideae incertae sedis</taxon>
        <taxon>Rubus</taxon>
    </lineage>
</organism>